<dbReference type="InterPro" id="IPR019734">
    <property type="entry name" value="TPR_rpt"/>
</dbReference>
<dbReference type="SMART" id="SM00028">
    <property type="entry name" value="TPR"/>
    <property type="match status" value="4"/>
</dbReference>
<gene>
    <name evidence="5" type="ORF">H2200_003420</name>
</gene>
<feature type="region of interest" description="Disordered" evidence="1">
    <location>
        <begin position="525"/>
        <end position="559"/>
    </location>
</feature>
<dbReference type="Gene3D" id="1.25.40.10">
    <property type="entry name" value="Tetratricopeptide repeat domain"/>
    <property type="match status" value="1"/>
</dbReference>
<evidence type="ECO:0000259" key="2">
    <source>
        <dbReference type="Pfam" id="PF00931"/>
    </source>
</evidence>
<dbReference type="InterPro" id="IPR027417">
    <property type="entry name" value="P-loop_NTPase"/>
</dbReference>
<dbReference type="InterPro" id="IPR058925">
    <property type="entry name" value="zf-C2H2_AcuF"/>
</dbReference>
<organism evidence="5 6">
    <name type="scientific">Cladophialophora chaetospira</name>
    <dbReference type="NCBI Taxonomy" id="386627"/>
    <lineage>
        <taxon>Eukaryota</taxon>
        <taxon>Fungi</taxon>
        <taxon>Dikarya</taxon>
        <taxon>Ascomycota</taxon>
        <taxon>Pezizomycotina</taxon>
        <taxon>Eurotiomycetes</taxon>
        <taxon>Chaetothyriomycetidae</taxon>
        <taxon>Chaetothyriales</taxon>
        <taxon>Herpotrichiellaceae</taxon>
        <taxon>Cladophialophora</taxon>
    </lineage>
</organism>
<evidence type="ECO:0008006" key="7">
    <source>
        <dbReference type="Google" id="ProtNLM"/>
    </source>
</evidence>
<sequence>MAAVTIRQKAIECRNQFRLLAKIEDEVQELDKAESHNDADEGVRTQDQLARFEMWAGNIGVFAESHASLDYRVRTSNDARQLMVEFLSTLLLALSTATEAIRPIQALSLRSVASVAGDSFDPSASSAISSAFQGTEAESTFQESPEAANPSMERLGQIERAIDRLYRLSKHIRRPTALRQNPKADIFPITDDDGRIIDKEFTDFALEIVTHRFPDVLDGLRKRLANGIVVRRKRFLYRRNHQRKLSTTTMVHLGNEREEQVENDRMYEAESTVKGGPRILFESPVQEVGGFEGKLGLQLALSQTSASGMAQTSIPREKVVEGDEESNVSTTFTNTAANSNPILVPRPPKPAPGSKEFECPYCCTILPITHAKASRWRRHVLQDIEPYTCTFERCPDHHVFFAEKGQWVSHMRKAHTSRWLCTSLEHSSSFYCNTEKEYEEHMRKYHIGTFTEGQLQLLTSRSKVPVSALFVECPLCGWKPGEEELKTHISTLGWDEIPPDEVERVASDRITKHLANHLEALNVKSLPWQDVPDETQSEKSESQRAQEGTDASDQESSMVHRTTSILSLLSLEQDGTVSPTWQADYEPGNDTAPGWSYEEEWGFISRPPYYGHDRDPILQTLLRKLYLDASTFTGNTRGPKLPAYLVPLDPGKNFYSRGYALGAIRDALCPTPETEQQNFKPMTFPRCFAIYGPGGIGKTQIAAQFVATNRHRFDAVLWVYAENANKIFQDFKDIAVDLGLIPEDHVDAKDLSFCRDVLKRWLVNPLKRPGGGESSRKEKASWLLVFDGVENGDILNEFWPYDGPGSILITSRNPYSWSASLELKPFSTNEATEYLLHITGRQVTDEERASVVAIAKRLGGLPLALAQMGSIIQHQEISFSEFLRSYEARGGQQELLHRPLEGVRIRPANYEQSVASIWAFDSLASGATLLNILSMLDPDGIPEKLFELDAKEASHPDVEQLKSEYQAAKNELLARSLVTGNKRERKLFVHRLVQDVLRSRMSTSQLRRVFLTCIRLVSSKWPFEQFAWRHGNARWDACEELYPHVQRLKDLFPEIEPSTDSFEDYEFARLLIDAGCNNIAQGICESLKLRILEDPVCVSGDPNILSQINYSLTEINHNRGCIALEVNEPVSALKYHKLFNDMMMKELAGRVSHNDMRLAISWNELGNSYMLNGNWAQGEECFLRSIDEMKKLNHYQPIMISLPLSNIGLAYWLQGKLLEAEAALSQGLRDREKAFGADDRISFITGRFLHALGNVKGSLGRPDEAHDYHRRTLMHYKATLGNRHHRTADVFVKVADHNLHLQQHKMALALLDYALEAYSNSHHYLPEKMRASLKRSRALRGLDRIEDADAELSKCFKTYSSFFDELVRNKMAKEADRKMSEGDLTDKDVVQFIAFWSR</sequence>
<dbReference type="SUPFAM" id="SSF52540">
    <property type="entry name" value="P-loop containing nucleoside triphosphate hydrolases"/>
    <property type="match status" value="1"/>
</dbReference>
<accession>A0AA38XHB3</accession>
<dbReference type="GO" id="GO:0043531">
    <property type="term" value="F:ADP binding"/>
    <property type="evidence" value="ECO:0007669"/>
    <property type="project" value="InterPro"/>
</dbReference>
<feature type="domain" description="NB-ARC" evidence="2">
    <location>
        <begin position="687"/>
        <end position="752"/>
    </location>
</feature>
<dbReference type="Pfam" id="PF25000">
    <property type="entry name" value="DUF7779"/>
    <property type="match status" value="1"/>
</dbReference>
<evidence type="ECO:0000313" key="6">
    <source>
        <dbReference type="Proteomes" id="UP001172673"/>
    </source>
</evidence>
<feature type="domain" description="Oxidoreductase acuF-like C2H2 type zinc-finger" evidence="4">
    <location>
        <begin position="355"/>
        <end position="384"/>
    </location>
</feature>
<comment type="caution">
    <text evidence="5">The sequence shown here is derived from an EMBL/GenBank/DDBJ whole genome shotgun (WGS) entry which is preliminary data.</text>
</comment>
<keyword evidence="6" id="KW-1185">Reference proteome</keyword>
<name>A0AA38XHB3_9EURO</name>
<proteinExistence type="predicted"/>
<dbReference type="Pfam" id="PF13374">
    <property type="entry name" value="TPR_10"/>
    <property type="match status" value="2"/>
</dbReference>
<dbReference type="Gene3D" id="3.40.50.300">
    <property type="entry name" value="P-loop containing nucleotide triphosphate hydrolases"/>
    <property type="match status" value="1"/>
</dbReference>
<dbReference type="PRINTS" id="PR00364">
    <property type="entry name" value="DISEASERSIST"/>
</dbReference>
<evidence type="ECO:0000259" key="3">
    <source>
        <dbReference type="Pfam" id="PF25000"/>
    </source>
</evidence>
<dbReference type="InterPro" id="IPR011990">
    <property type="entry name" value="TPR-like_helical_dom_sf"/>
</dbReference>
<dbReference type="InterPro" id="IPR056681">
    <property type="entry name" value="DUF7779"/>
</dbReference>
<feature type="compositionally biased region" description="Polar residues" evidence="1">
    <location>
        <begin position="545"/>
        <end position="559"/>
    </location>
</feature>
<dbReference type="EMBL" id="JAPDRK010000004">
    <property type="protein sequence ID" value="KAJ9613478.1"/>
    <property type="molecule type" value="Genomic_DNA"/>
</dbReference>
<protein>
    <recommendedName>
        <fullName evidence="7">NB-ARC domain-containing protein</fullName>
    </recommendedName>
</protein>
<evidence type="ECO:0000313" key="5">
    <source>
        <dbReference type="EMBL" id="KAJ9613478.1"/>
    </source>
</evidence>
<dbReference type="InterPro" id="IPR002182">
    <property type="entry name" value="NB-ARC"/>
</dbReference>
<dbReference type="PANTHER" id="PTHR35391">
    <property type="entry name" value="C2H2-TYPE DOMAIN-CONTAINING PROTEIN-RELATED"/>
    <property type="match status" value="1"/>
</dbReference>
<dbReference type="PANTHER" id="PTHR35391:SF7">
    <property type="entry name" value="C2H2-TYPE DOMAIN-CONTAINING PROTEIN"/>
    <property type="match status" value="1"/>
</dbReference>
<dbReference type="Proteomes" id="UP001172673">
    <property type="component" value="Unassembled WGS sequence"/>
</dbReference>
<dbReference type="Pfam" id="PF00931">
    <property type="entry name" value="NB-ARC"/>
    <property type="match status" value="1"/>
</dbReference>
<dbReference type="Pfam" id="PF26082">
    <property type="entry name" value="zf-C2H2_AcuF"/>
    <property type="match status" value="1"/>
</dbReference>
<reference evidence="5" key="1">
    <citation type="submission" date="2022-10" db="EMBL/GenBank/DDBJ databases">
        <title>Culturing micro-colonial fungi from biological soil crusts in the Mojave desert and describing Neophaeococcomyces mojavensis, and introducing the new genera and species Taxawa tesnikishii.</title>
        <authorList>
            <person name="Kurbessoian T."/>
            <person name="Stajich J.E."/>
        </authorList>
    </citation>
    <scope>NUCLEOTIDE SEQUENCE</scope>
    <source>
        <strain evidence="5">TK_41</strain>
    </source>
</reference>
<evidence type="ECO:0000256" key="1">
    <source>
        <dbReference type="SAM" id="MobiDB-lite"/>
    </source>
</evidence>
<feature type="domain" description="DUF7779" evidence="3">
    <location>
        <begin position="918"/>
        <end position="1005"/>
    </location>
</feature>
<evidence type="ECO:0000259" key="4">
    <source>
        <dbReference type="Pfam" id="PF26082"/>
    </source>
</evidence>
<dbReference type="SUPFAM" id="SSF48452">
    <property type="entry name" value="TPR-like"/>
    <property type="match status" value="1"/>
</dbReference>